<sequence length="93" mass="10839">MVKVQSQLMRQNRRERFLNEQGMRQPLRSQSFKYGPRTRVDGGRSSASGEHRTDERRRSTPNVSRKFSITPSQQSSYVLCFASHISPHLFIDL</sequence>
<gene>
    <name evidence="2" type="ORF">AB6A40_007095</name>
</gene>
<feature type="compositionally biased region" description="Polar residues" evidence="1">
    <location>
        <begin position="1"/>
        <end position="10"/>
    </location>
</feature>
<reference evidence="2 3" key="1">
    <citation type="submission" date="2024-08" db="EMBL/GenBank/DDBJ databases">
        <title>Gnathostoma spinigerum genome.</title>
        <authorList>
            <person name="Gonzalez-Bertolin B."/>
            <person name="Monzon S."/>
            <person name="Zaballos A."/>
            <person name="Jimenez P."/>
            <person name="Dekumyoy P."/>
            <person name="Varona S."/>
            <person name="Cuesta I."/>
            <person name="Sumanam S."/>
            <person name="Adisakwattana P."/>
            <person name="Gasser R.B."/>
            <person name="Hernandez-Gonzalez A."/>
            <person name="Young N.D."/>
            <person name="Perteguer M.J."/>
        </authorList>
    </citation>
    <scope>NUCLEOTIDE SEQUENCE [LARGE SCALE GENOMIC DNA]</scope>
    <source>
        <strain evidence="2">AL3</strain>
        <tissue evidence="2">Liver</tissue>
    </source>
</reference>
<protein>
    <submittedName>
        <fullName evidence="2">Uncharacterized protein</fullName>
    </submittedName>
</protein>
<organism evidence="2 3">
    <name type="scientific">Gnathostoma spinigerum</name>
    <dbReference type="NCBI Taxonomy" id="75299"/>
    <lineage>
        <taxon>Eukaryota</taxon>
        <taxon>Metazoa</taxon>
        <taxon>Ecdysozoa</taxon>
        <taxon>Nematoda</taxon>
        <taxon>Chromadorea</taxon>
        <taxon>Rhabditida</taxon>
        <taxon>Spirurina</taxon>
        <taxon>Gnathostomatomorpha</taxon>
        <taxon>Gnathostomatoidea</taxon>
        <taxon>Gnathostomatidae</taxon>
        <taxon>Gnathostoma</taxon>
    </lineage>
</organism>
<accession>A0ABD6EM82</accession>
<dbReference type="EMBL" id="JBGFUD010005485">
    <property type="protein sequence ID" value="MFH4980386.1"/>
    <property type="molecule type" value="Genomic_DNA"/>
</dbReference>
<comment type="caution">
    <text evidence="2">The sequence shown here is derived from an EMBL/GenBank/DDBJ whole genome shotgun (WGS) entry which is preliminary data.</text>
</comment>
<dbReference type="AlphaFoldDB" id="A0ABD6EM82"/>
<name>A0ABD6EM82_9BILA</name>
<feature type="compositionally biased region" description="Basic and acidic residues" evidence="1">
    <location>
        <begin position="49"/>
        <end position="58"/>
    </location>
</feature>
<feature type="region of interest" description="Disordered" evidence="1">
    <location>
        <begin position="1"/>
        <end position="68"/>
    </location>
</feature>
<evidence type="ECO:0000256" key="1">
    <source>
        <dbReference type="SAM" id="MobiDB-lite"/>
    </source>
</evidence>
<evidence type="ECO:0000313" key="2">
    <source>
        <dbReference type="EMBL" id="MFH4980386.1"/>
    </source>
</evidence>
<dbReference type="Proteomes" id="UP001608902">
    <property type="component" value="Unassembled WGS sequence"/>
</dbReference>
<evidence type="ECO:0000313" key="3">
    <source>
        <dbReference type="Proteomes" id="UP001608902"/>
    </source>
</evidence>
<keyword evidence="3" id="KW-1185">Reference proteome</keyword>
<proteinExistence type="predicted"/>